<protein>
    <submittedName>
        <fullName evidence="1">Uncharacterized protein</fullName>
    </submittedName>
</protein>
<sequence length="217" mass="24841">MEMHQMNCCQICGFGMTLTGPIFSGLNCDSPFWEHRITKAWLAQANCIFAELEETAHIEDYVCIYTAKFTLRIADERDIPEGYLFVCPPQDFHTNTKHHANLYQWPACPAYWSLNPSGAARLSTEDANNLGFPAIHIETLMLGDSWDHSVYKGLRQFHEGKGFNPESQEVARQLGYLLFEVLGDCVPFPARKVNDWSYPRRCKQDDTALCRLLGHYL</sequence>
<dbReference type="AlphaFoldDB" id="A0A8H6Y656"/>
<evidence type="ECO:0000313" key="2">
    <source>
        <dbReference type="Proteomes" id="UP000623467"/>
    </source>
</evidence>
<comment type="caution">
    <text evidence="1">The sequence shown here is derived from an EMBL/GenBank/DDBJ whole genome shotgun (WGS) entry which is preliminary data.</text>
</comment>
<evidence type="ECO:0000313" key="1">
    <source>
        <dbReference type="EMBL" id="KAF7353129.1"/>
    </source>
</evidence>
<dbReference type="EMBL" id="JACAZH010000012">
    <property type="protein sequence ID" value="KAF7353129.1"/>
    <property type="molecule type" value="Genomic_DNA"/>
</dbReference>
<dbReference type="OrthoDB" id="2958293at2759"/>
<keyword evidence="2" id="KW-1185">Reference proteome</keyword>
<dbReference type="Proteomes" id="UP000623467">
    <property type="component" value="Unassembled WGS sequence"/>
</dbReference>
<proteinExistence type="predicted"/>
<reference evidence="1" key="1">
    <citation type="submission" date="2020-05" db="EMBL/GenBank/DDBJ databases">
        <title>Mycena genomes resolve the evolution of fungal bioluminescence.</title>
        <authorList>
            <person name="Tsai I.J."/>
        </authorList>
    </citation>
    <scope>NUCLEOTIDE SEQUENCE</scope>
    <source>
        <strain evidence="1">160909Yilan</strain>
    </source>
</reference>
<gene>
    <name evidence="1" type="ORF">MSAN_01500300</name>
</gene>
<organism evidence="1 2">
    <name type="scientific">Mycena sanguinolenta</name>
    <dbReference type="NCBI Taxonomy" id="230812"/>
    <lineage>
        <taxon>Eukaryota</taxon>
        <taxon>Fungi</taxon>
        <taxon>Dikarya</taxon>
        <taxon>Basidiomycota</taxon>
        <taxon>Agaricomycotina</taxon>
        <taxon>Agaricomycetes</taxon>
        <taxon>Agaricomycetidae</taxon>
        <taxon>Agaricales</taxon>
        <taxon>Marasmiineae</taxon>
        <taxon>Mycenaceae</taxon>
        <taxon>Mycena</taxon>
    </lineage>
</organism>
<name>A0A8H6Y656_9AGAR</name>
<accession>A0A8H6Y656</accession>